<keyword evidence="13" id="KW-1185">Reference proteome</keyword>
<dbReference type="RefSeq" id="WP_179427364.1">
    <property type="nucleotide sequence ID" value="NZ_JACBZP010000001.1"/>
</dbReference>
<evidence type="ECO:0000256" key="3">
    <source>
        <dbReference type="ARBA" id="ARBA00022679"/>
    </source>
</evidence>
<dbReference type="PANTHER" id="PTHR12358:SF106">
    <property type="entry name" value="LIPID KINASE YEGS"/>
    <property type="match status" value="1"/>
</dbReference>
<evidence type="ECO:0000256" key="5">
    <source>
        <dbReference type="ARBA" id="ARBA00022777"/>
    </source>
</evidence>
<dbReference type="Pfam" id="PF00781">
    <property type="entry name" value="DAGK_cat"/>
    <property type="match status" value="1"/>
</dbReference>
<evidence type="ECO:0000256" key="8">
    <source>
        <dbReference type="ARBA" id="ARBA00023264"/>
    </source>
</evidence>
<keyword evidence="10" id="KW-1133">Transmembrane helix</keyword>
<gene>
    <name evidence="12" type="ORF">BJY26_001723</name>
</gene>
<organism evidence="12 13">
    <name type="scientific">Spelaeicoccus albus</name>
    <dbReference type="NCBI Taxonomy" id="1280376"/>
    <lineage>
        <taxon>Bacteria</taxon>
        <taxon>Bacillati</taxon>
        <taxon>Actinomycetota</taxon>
        <taxon>Actinomycetes</taxon>
        <taxon>Micrococcales</taxon>
        <taxon>Brevibacteriaceae</taxon>
        <taxon>Spelaeicoccus</taxon>
    </lineage>
</organism>
<dbReference type="Pfam" id="PF19279">
    <property type="entry name" value="YegS_C"/>
    <property type="match status" value="1"/>
</dbReference>
<dbReference type="PANTHER" id="PTHR12358">
    <property type="entry name" value="SPHINGOSINE KINASE"/>
    <property type="match status" value="1"/>
</dbReference>
<keyword evidence="4" id="KW-0547">Nucleotide-binding</keyword>
<feature type="transmembrane region" description="Helical" evidence="10">
    <location>
        <begin position="6"/>
        <end position="27"/>
    </location>
</feature>
<evidence type="ECO:0000256" key="1">
    <source>
        <dbReference type="ARBA" id="ARBA00001946"/>
    </source>
</evidence>
<dbReference type="GO" id="GO:0005886">
    <property type="term" value="C:plasma membrane"/>
    <property type="evidence" value="ECO:0007669"/>
    <property type="project" value="TreeGrafter"/>
</dbReference>
<accession>A0A7Z0AAH1</accession>
<keyword evidence="6" id="KW-0067">ATP-binding</keyword>
<evidence type="ECO:0000256" key="7">
    <source>
        <dbReference type="ARBA" id="ARBA00023209"/>
    </source>
</evidence>
<dbReference type="Proteomes" id="UP000539111">
    <property type="component" value="Unassembled WGS sequence"/>
</dbReference>
<comment type="similarity">
    <text evidence="2">Belongs to the diacylglycerol/lipid kinase family.</text>
</comment>
<evidence type="ECO:0000256" key="6">
    <source>
        <dbReference type="ARBA" id="ARBA00022840"/>
    </source>
</evidence>
<comment type="cofactor">
    <cofactor evidence="1">
        <name>Mg(2+)</name>
        <dbReference type="ChEBI" id="CHEBI:18420"/>
    </cofactor>
</comment>
<evidence type="ECO:0000256" key="9">
    <source>
        <dbReference type="SAM" id="MobiDB-lite"/>
    </source>
</evidence>
<dbReference type="PROSITE" id="PS50146">
    <property type="entry name" value="DAGK"/>
    <property type="match status" value="1"/>
</dbReference>
<reference evidence="12 13" key="1">
    <citation type="submission" date="2020-07" db="EMBL/GenBank/DDBJ databases">
        <title>Sequencing the genomes of 1000 actinobacteria strains.</title>
        <authorList>
            <person name="Klenk H.-P."/>
        </authorList>
    </citation>
    <scope>NUCLEOTIDE SEQUENCE [LARGE SCALE GENOMIC DNA]</scope>
    <source>
        <strain evidence="12 13">DSM 26341</strain>
    </source>
</reference>
<protein>
    <submittedName>
        <fullName evidence="12">Diacylglycerol kinase family enzyme</fullName>
    </submittedName>
</protein>
<keyword evidence="7" id="KW-0444">Lipid biosynthesis</keyword>
<sequence length="399" mass="42481">MITVPLVLVIAIAVVVAILGVLAGSVVTRRRLVGRGGPTSLRRAVHTDTSTIEIGGNRTGRRAAVIMNPTKRDAKQLRATVEAICRQEGWQDPLWLETTVDDPGGGQTREALEAGVDVVIAAGGDGTVRVVAEQLAGTDVALGLLPLGTGNLLARNLDVTVDRHEWAIRTALWGQNRRIDVGLAKLDGGTGEPGGTGDPAHVFLVLAGIGFDATVMAGTRSDLKQIVGWWAYLEAGMRNLGGPRTKVELRLDDGEPMSRKIRTVLGGNCARLPGGIDLMPDAKIDDGILDVMAVSPPGYFGWVGVAARVLFRTRRGLPVVEHYQGAKVVIDAEQPLDVQLDGDMIGSTSTLTMQVEPGALLVRVPTPEQRRQMRLDMWPNLGTLGPRPAPKSTPATSRQ</sequence>
<name>A0A7Z0AAH1_9MICO</name>
<evidence type="ECO:0000256" key="2">
    <source>
        <dbReference type="ARBA" id="ARBA00005983"/>
    </source>
</evidence>
<evidence type="ECO:0000313" key="12">
    <source>
        <dbReference type="EMBL" id="NYI67417.1"/>
    </source>
</evidence>
<evidence type="ECO:0000259" key="11">
    <source>
        <dbReference type="PROSITE" id="PS50146"/>
    </source>
</evidence>
<dbReference type="InterPro" id="IPR017438">
    <property type="entry name" value="ATP-NAD_kinase_N"/>
</dbReference>
<dbReference type="EMBL" id="JACBZP010000001">
    <property type="protein sequence ID" value="NYI67417.1"/>
    <property type="molecule type" value="Genomic_DNA"/>
</dbReference>
<evidence type="ECO:0000256" key="4">
    <source>
        <dbReference type="ARBA" id="ARBA00022741"/>
    </source>
</evidence>
<dbReference type="GO" id="GO:0016301">
    <property type="term" value="F:kinase activity"/>
    <property type="evidence" value="ECO:0007669"/>
    <property type="project" value="UniProtKB-KW"/>
</dbReference>
<comment type="caution">
    <text evidence="12">The sequence shown here is derived from an EMBL/GenBank/DDBJ whole genome shotgun (WGS) entry which is preliminary data.</text>
</comment>
<keyword evidence="10" id="KW-0472">Membrane</keyword>
<dbReference type="InterPro" id="IPR050187">
    <property type="entry name" value="Lipid_Phosphate_FormReg"/>
</dbReference>
<proteinExistence type="inferred from homology"/>
<dbReference type="GO" id="GO:0005524">
    <property type="term" value="F:ATP binding"/>
    <property type="evidence" value="ECO:0007669"/>
    <property type="project" value="UniProtKB-KW"/>
</dbReference>
<dbReference type="InterPro" id="IPR001206">
    <property type="entry name" value="Diacylglycerol_kinase_cat_dom"/>
</dbReference>
<evidence type="ECO:0000313" key="13">
    <source>
        <dbReference type="Proteomes" id="UP000539111"/>
    </source>
</evidence>
<dbReference type="Gene3D" id="3.40.50.10330">
    <property type="entry name" value="Probable inorganic polyphosphate/atp-NAD kinase, domain 1"/>
    <property type="match status" value="1"/>
</dbReference>
<feature type="region of interest" description="Disordered" evidence="9">
    <location>
        <begin position="378"/>
        <end position="399"/>
    </location>
</feature>
<dbReference type="SUPFAM" id="SSF111331">
    <property type="entry name" value="NAD kinase/diacylglycerol kinase-like"/>
    <property type="match status" value="1"/>
</dbReference>
<keyword evidence="8" id="KW-1208">Phospholipid metabolism</keyword>
<keyword evidence="5 12" id="KW-0418">Kinase</keyword>
<evidence type="ECO:0000256" key="10">
    <source>
        <dbReference type="SAM" id="Phobius"/>
    </source>
</evidence>
<dbReference type="AlphaFoldDB" id="A0A7Z0AAH1"/>
<keyword evidence="3" id="KW-0808">Transferase</keyword>
<keyword evidence="10" id="KW-0812">Transmembrane</keyword>
<dbReference type="Gene3D" id="2.60.200.40">
    <property type="match status" value="1"/>
</dbReference>
<dbReference type="GO" id="GO:0008654">
    <property type="term" value="P:phospholipid biosynthetic process"/>
    <property type="evidence" value="ECO:0007669"/>
    <property type="project" value="UniProtKB-KW"/>
</dbReference>
<feature type="domain" description="DAGKc" evidence="11">
    <location>
        <begin position="58"/>
        <end position="188"/>
    </location>
</feature>
<dbReference type="InterPro" id="IPR016064">
    <property type="entry name" value="NAD/diacylglycerol_kinase_sf"/>
</dbReference>
<keyword evidence="7" id="KW-0594">Phospholipid biosynthesis</keyword>
<dbReference type="InterPro" id="IPR045540">
    <property type="entry name" value="YegS/DAGK_C"/>
</dbReference>
<keyword evidence="7" id="KW-0443">Lipid metabolism</keyword>